<reference evidence="2" key="1">
    <citation type="submission" date="2023-01" db="EMBL/GenBank/DDBJ databases">
        <title>Exophiala dermititidis isolated from Cystic Fibrosis Patient.</title>
        <authorList>
            <person name="Kurbessoian T."/>
            <person name="Crocker A."/>
            <person name="Murante D."/>
            <person name="Hogan D.A."/>
            <person name="Stajich J.E."/>
        </authorList>
    </citation>
    <scope>NUCLEOTIDE SEQUENCE</scope>
    <source>
        <strain evidence="2">Ex8</strain>
    </source>
</reference>
<dbReference type="Proteomes" id="UP001161757">
    <property type="component" value="Unassembled WGS sequence"/>
</dbReference>
<name>A0AAN6IRF6_EXODE</name>
<proteinExistence type="predicted"/>
<feature type="compositionally biased region" description="Polar residues" evidence="1">
    <location>
        <begin position="32"/>
        <end position="41"/>
    </location>
</feature>
<evidence type="ECO:0000313" key="2">
    <source>
        <dbReference type="EMBL" id="KAJ8987703.1"/>
    </source>
</evidence>
<organism evidence="2 3">
    <name type="scientific">Exophiala dermatitidis</name>
    <name type="common">Black yeast-like fungus</name>
    <name type="synonym">Wangiella dermatitidis</name>
    <dbReference type="NCBI Taxonomy" id="5970"/>
    <lineage>
        <taxon>Eukaryota</taxon>
        <taxon>Fungi</taxon>
        <taxon>Dikarya</taxon>
        <taxon>Ascomycota</taxon>
        <taxon>Pezizomycotina</taxon>
        <taxon>Eurotiomycetes</taxon>
        <taxon>Chaetothyriomycetidae</taxon>
        <taxon>Chaetothyriales</taxon>
        <taxon>Herpotrichiellaceae</taxon>
        <taxon>Exophiala</taxon>
    </lineage>
</organism>
<evidence type="ECO:0000256" key="1">
    <source>
        <dbReference type="SAM" id="MobiDB-lite"/>
    </source>
</evidence>
<sequence>MAGTMSLLPDKVVGTGEDATGLDGRLKPLSRAGSSSPTTGTRDPDSSKWFKPSAMAELEQPALRQLLITGMHVYTVPGLLATLLHSPTLGSATPSKLRSVQSSPKLKLNGRGTGAAEEHHDKQ</sequence>
<feature type="region of interest" description="Disordered" evidence="1">
    <location>
        <begin position="1"/>
        <end position="49"/>
    </location>
</feature>
<accession>A0AAN6IRF6</accession>
<comment type="caution">
    <text evidence="2">The sequence shown here is derived from an EMBL/GenBank/DDBJ whole genome shotgun (WGS) entry which is preliminary data.</text>
</comment>
<protein>
    <submittedName>
        <fullName evidence="2">Uncharacterized protein</fullName>
    </submittedName>
</protein>
<feature type="compositionally biased region" description="Polar residues" evidence="1">
    <location>
        <begin position="88"/>
        <end position="104"/>
    </location>
</feature>
<feature type="region of interest" description="Disordered" evidence="1">
    <location>
        <begin position="86"/>
        <end position="123"/>
    </location>
</feature>
<dbReference type="AlphaFoldDB" id="A0AAN6IRF6"/>
<gene>
    <name evidence="2" type="ORF">HRR80_008333</name>
</gene>
<dbReference type="EMBL" id="JAJGCB010000023">
    <property type="protein sequence ID" value="KAJ8987703.1"/>
    <property type="molecule type" value="Genomic_DNA"/>
</dbReference>
<evidence type="ECO:0000313" key="3">
    <source>
        <dbReference type="Proteomes" id="UP001161757"/>
    </source>
</evidence>